<evidence type="ECO:0000313" key="3">
    <source>
        <dbReference type="Proteomes" id="UP001248581"/>
    </source>
</evidence>
<dbReference type="RefSeq" id="WP_348388032.1">
    <property type="nucleotide sequence ID" value="NZ_CP134146.1"/>
</dbReference>
<feature type="signal peptide" evidence="1">
    <location>
        <begin position="1"/>
        <end position="26"/>
    </location>
</feature>
<organism evidence="2 3">
    <name type="scientific">Thalassotalea nanhaiensis</name>
    <dbReference type="NCBI Taxonomy" id="3065648"/>
    <lineage>
        <taxon>Bacteria</taxon>
        <taxon>Pseudomonadati</taxon>
        <taxon>Pseudomonadota</taxon>
        <taxon>Gammaproteobacteria</taxon>
        <taxon>Alteromonadales</taxon>
        <taxon>Colwelliaceae</taxon>
        <taxon>Thalassotalea</taxon>
    </lineage>
</organism>
<dbReference type="InterPro" id="IPR010239">
    <property type="entry name" value="CHP02001"/>
</dbReference>
<keyword evidence="3" id="KW-1185">Reference proteome</keyword>
<proteinExistence type="predicted"/>
<protein>
    <submittedName>
        <fullName evidence="2">TorF family putative porin</fullName>
    </submittedName>
</protein>
<dbReference type="Proteomes" id="UP001248581">
    <property type="component" value="Chromosome"/>
</dbReference>
<feature type="chain" id="PRO_5046605782" evidence="1">
    <location>
        <begin position="27"/>
        <end position="221"/>
    </location>
</feature>
<evidence type="ECO:0000256" key="1">
    <source>
        <dbReference type="SAM" id="SignalP"/>
    </source>
</evidence>
<dbReference type="EMBL" id="CP134146">
    <property type="protein sequence ID" value="WNC68878.1"/>
    <property type="molecule type" value="Genomic_DNA"/>
</dbReference>
<keyword evidence="1" id="KW-0732">Signal</keyword>
<reference evidence="3" key="1">
    <citation type="submission" date="2023-09" db="EMBL/GenBank/DDBJ databases">
        <authorList>
            <person name="Li S."/>
            <person name="Li X."/>
            <person name="Zhang C."/>
            <person name="Zhao Z."/>
        </authorList>
    </citation>
    <scope>NUCLEOTIDE SEQUENCE [LARGE SCALE GENOMIC DNA]</scope>
    <source>
        <strain evidence="3">SQ345</strain>
    </source>
</reference>
<accession>A0ABY9TKS8</accession>
<dbReference type="Pfam" id="PF09694">
    <property type="entry name" value="Gcw_chp"/>
    <property type="match status" value="1"/>
</dbReference>
<name>A0ABY9TKS8_9GAMM</name>
<dbReference type="NCBIfam" id="TIGR02001">
    <property type="entry name" value="gcw_chp"/>
    <property type="match status" value="1"/>
</dbReference>
<sequence length="221" mass="23624">MKKAFTTSLLLAAMTLGASVSTTATAFEIEGLSGNAGVVSQYFFRGIAQTSTASASAGLDYEKGNFSVGTWAADVEDGLEIDFYGAYGFELDGGLGLSAGFTSYQYTGDFDSAYNEVNLGVSYSMFSLSYNVGTHEEDDDLGIEEADYDFISATVEYEGFYATVGTWGQDFEGDYVELGYGAEVSGFDLGVAVIVNSEELNVEEDFADDEESLVFSISKSF</sequence>
<gene>
    <name evidence="2" type="ORF">RI845_01690</name>
</gene>
<evidence type="ECO:0000313" key="2">
    <source>
        <dbReference type="EMBL" id="WNC68878.1"/>
    </source>
</evidence>